<keyword evidence="6" id="KW-0804">Transcription</keyword>
<dbReference type="GO" id="GO:0070897">
    <property type="term" value="P:transcription preinitiation complex assembly"/>
    <property type="evidence" value="ECO:0007669"/>
    <property type="project" value="InterPro"/>
</dbReference>
<dbReference type="GO" id="GO:0017025">
    <property type="term" value="F:TBP-class protein binding"/>
    <property type="evidence" value="ECO:0007669"/>
    <property type="project" value="TreeGrafter"/>
</dbReference>
<dbReference type="GO" id="GO:0097550">
    <property type="term" value="C:transcription preinitiation complex"/>
    <property type="evidence" value="ECO:0007669"/>
    <property type="project" value="TreeGrafter"/>
</dbReference>
<proteinExistence type="inferred from homology"/>
<feature type="compositionally biased region" description="Polar residues" evidence="7">
    <location>
        <begin position="284"/>
        <end position="308"/>
    </location>
</feature>
<gene>
    <name evidence="9" type="primary">Brf2</name>
    <name evidence="9" type="ORF">NESACU_R04123</name>
</gene>
<evidence type="ECO:0000313" key="9">
    <source>
        <dbReference type="EMBL" id="NWZ95520.1"/>
    </source>
</evidence>
<dbReference type="Proteomes" id="UP000549091">
    <property type="component" value="Unassembled WGS sequence"/>
</dbReference>
<comment type="similarity">
    <text evidence="1">Belongs to the TFIIB family.</text>
</comment>
<dbReference type="SUPFAM" id="SSF47954">
    <property type="entry name" value="Cyclin-like"/>
    <property type="match status" value="2"/>
</dbReference>
<feature type="domain" description="BRF2-like C-terminal" evidence="8">
    <location>
        <begin position="155"/>
        <end position="279"/>
    </location>
</feature>
<keyword evidence="5" id="KW-0805">Transcription regulation</keyword>
<evidence type="ECO:0000256" key="7">
    <source>
        <dbReference type="SAM" id="MobiDB-lite"/>
    </source>
</evidence>
<dbReference type="EMBL" id="VZSU01001073">
    <property type="protein sequence ID" value="NWZ95520.1"/>
    <property type="molecule type" value="Genomic_DNA"/>
</dbReference>
<name>A0A7K7RVS3_9PASS</name>
<protein>
    <submittedName>
        <fullName evidence="9">BRF2 factor</fullName>
    </submittedName>
</protein>
<evidence type="ECO:0000256" key="1">
    <source>
        <dbReference type="ARBA" id="ARBA00010857"/>
    </source>
</evidence>
<feature type="non-terminal residue" evidence="9">
    <location>
        <position position="1"/>
    </location>
</feature>
<reference evidence="9 10" key="1">
    <citation type="submission" date="2019-09" db="EMBL/GenBank/DDBJ databases">
        <title>Bird 10,000 Genomes (B10K) Project - Family phase.</title>
        <authorList>
            <person name="Zhang G."/>
        </authorList>
    </citation>
    <scope>NUCLEOTIDE SEQUENCE [LARGE SCALE GENOMIC DNA]</scope>
    <source>
        <strain evidence="9">OUT-0053</strain>
        <tissue evidence="9">Muscle</tissue>
    </source>
</reference>
<keyword evidence="3" id="KW-0479">Metal-binding</keyword>
<keyword evidence="4" id="KW-0862">Zinc</keyword>
<dbReference type="Gene3D" id="1.10.472.10">
    <property type="entry name" value="Cyclin-like"/>
    <property type="match status" value="1"/>
</dbReference>
<dbReference type="PANTHER" id="PTHR11618:SF5">
    <property type="entry name" value="TRANSCRIPTION FACTOR IIIB 50 KDA SUBUNIT"/>
    <property type="match status" value="1"/>
</dbReference>
<accession>A0A7K7RVS3</accession>
<organism evidence="9 10">
    <name type="scientific">Nesospiza acunhae</name>
    <dbReference type="NCBI Taxonomy" id="381881"/>
    <lineage>
        <taxon>Eukaryota</taxon>
        <taxon>Metazoa</taxon>
        <taxon>Chordata</taxon>
        <taxon>Craniata</taxon>
        <taxon>Vertebrata</taxon>
        <taxon>Euteleostomi</taxon>
        <taxon>Archelosauria</taxon>
        <taxon>Archosauria</taxon>
        <taxon>Dinosauria</taxon>
        <taxon>Saurischia</taxon>
        <taxon>Theropoda</taxon>
        <taxon>Coelurosauria</taxon>
        <taxon>Aves</taxon>
        <taxon>Neognathae</taxon>
        <taxon>Neoaves</taxon>
        <taxon>Telluraves</taxon>
        <taxon>Australaves</taxon>
        <taxon>Passeriformes</taxon>
        <taxon>Thraupidae</taxon>
        <taxon>Nesospiza</taxon>
    </lineage>
</organism>
<comment type="caution">
    <text evidence="9">The sequence shown here is derived from an EMBL/GenBank/DDBJ whole genome shotgun (WGS) entry which is preliminary data.</text>
</comment>
<evidence type="ECO:0000256" key="5">
    <source>
        <dbReference type="ARBA" id="ARBA00023015"/>
    </source>
</evidence>
<evidence type="ECO:0000256" key="4">
    <source>
        <dbReference type="ARBA" id="ARBA00022833"/>
    </source>
</evidence>
<evidence type="ECO:0000259" key="8">
    <source>
        <dbReference type="Pfam" id="PF21886"/>
    </source>
</evidence>
<feature type="compositionally biased region" description="Low complexity" evidence="7">
    <location>
        <begin position="318"/>
        <end position="347"/>
    </location>
</feature>
<keyword evidence="2" id="KW-0677">Repeat</keyword>
<sequence>SLVEDAHYAQQQLVCAACGCVLSEGLLTTTYTDEEHLREVAYSQSTGQKEQLSRCLQRGIRRVQDLCKVLKLPAAFEEMAVSYFQRALELPAFHLVSLEKKELLGGCCVLVTCRQRRWPLTMGTVCSLLYAKQELFASVFLSLQRELGLSVPALSLADLVTTHLSSFRLLQPSATIPAPFLEDKEQLVARTMAIVELASDTWLVTGRHPVPVVTAAAFLAWQSLRPGPRLSCPLARFCRLAGVELPPPAQLRLKELLEILLAMASQLSWLRGFRLDKKMGSVNQGSVNQDSVSQGCQGSVNQGSVNQDSPSQGPPSSPAVAQQQGCPSAGQQQQRGTLRPLLPPCLLHPRKRLRAAAPSTPGTALTGDEPISDSEIEQYLRSPEEICAFRRAKAWS</sequence>
<evidence type="ECO:0000313" key="10">
    <source>
        <dbReference type="Proteomes" id="UP000549091"/>
    </source>
</evidence>
<keyword evidence="3" id="KW-0863">Zinc-finger</keyword>
<dbReference type="GO" id="GO:0005634">
    <property type="term" value="C:nucleus"/>
    <property type="evidence" value="ECO:0007669"/>
    <property type="project" value="TreeGrafter"/>
</dbReference>
<feature type="non-terminal residue" evidence="9">
    <location>
        <position position="396"/>
    </location>
</feature>
<evidence type="ECO:0000256" key="6">
    <source>
        <dbReference type="ARBA" id="ARBA00023163"/>
    </source>
</evidence>
<evidence type="ECO:0000256" key="2">
    <source>
        <dbReference type="ARBA" id="ARBA00022737"/>
    </source>
</evidence>
<dbReference type="InterPro" id="IPR054078">
    <property type="entry name" value="BRF2-like_C"/>
</dbReference>
<dbReference type="CDD" id="cd20555">
    <property type="entry name" value="CYCLIN_BRF2"/>
    <property type="match status" value="1"/>
</dbReference>
<feature type="region of interest" description="Disordered" evidence="7">
    <location>
        <begin position="284"/>
        <end position="371"/>
    </location>
</feature>
<evidence type="ECO:0000256" key="3">
    <source>
        <dbReference type="ARBA" id="ARBA00022771"/>
    </source>
</evidence>
<dbReference type="InterPro" id="IPR000812">
    <property type="entry name" value="TFIIB"/>
</dbReference>
<keyword evidence="10" id="KW-1185">Reference proteome</keyword>
<dbReference type="AlphaFoldDB" id="A0A7K7RVS3"/>
<dbReference type="Pfam" id="PF21886">
    <property type="entry name" value="BRF2-like_C_cyclin_rpt"/>
    <property type="match status" value="1"/>
</dbReference>
<dbReference type="PANTHER" id="PTHR11618">
    <property type="entry name" value="TRANSCRIPTION INITIATION FACTOR IIB-RELATED"/>
    <property type="match status" value="1"/>
</dbReference>
<dbReference type="GO" id="GO:0008270">
    <property type="term" value="F:zinc ion binding"/>
    <property type="evidence" value="ECO:0007669"/>
    <property type="project" value="UniProtKB-KW"/>
</dbReference>
<dbReference type="InterPro" id="IPR036915">
    <property type="entry name" value="Cyclin-like_sf"/>
</dbReference>
<dbReference type="FunFam" id="1.10.472.10:FF:000046">
    <property type="entry name" value="Transcription factor IIIB 50 kDa subunit"/>
    <property type="match status" value="1"/>
</dbReference>